<organism evidence="2 3">
    <name type="scientific">Sessilibacter corallicola</name>
    <dbReference type="NCBI Taxonomy" id="2904075"/>
    <lineage>
        <taxon>Bacteria</taxon>
        <taxon>Pseudomonadati</taxon>
        <taxon>Pseudomonadota</taxon>
        <taxon>Gammaproteobacteria</taxon>
        <taxon>Cellvibrionales</taxon>
        <taxon>Cellvibrionaceae</taxon>
        <taxon>Sessilibacter</taxon>
    </lineage>
</organism>
<proteinExistence type="predicted"/>
<dbReference type="EMBL" id="BAABWN010000021">
    <property type="protein sequence ID" value="GAA6170254.1"/>
    <property type="molecule type" value="Genomic_DNA"/>
</dbReference>
<reference evidence="2 3" key="1">
    <citation type="submission" date="2024-04" db="EMBL/GenBank/DDBJ databases">
        <title>Draft genome sequence of Sessilibacter corallicola NBRC 116591.</title>
        <authorList>
            <person name="Miyakawa T."/>
            <person name="Kusuya Y."/>
            <person name="Miura T."/>
        </authorList>
    </citation>
    <scope>NUCLEOTIDE SEQUENCE [LARGE SCALE GENOMIC DNA]</scope>
    <source>
        <strain evidence="2 3">KU-00831-HH</strain>
    </source>
</reference>
<accession>A0ABQ0AF24</accession>
<evidence type="ECO:0000259" key="1">
    <source>
        <dbReference type="Pfam" id="PF18648"/>
    </source>
</evidence>
<comment type="caution">
    <text evidence="2">The sequence shown here is derived from an EMBL/GenBank/DDBJ whole genome shotgun (WGS) entry which is preliminary data.</text>
</comment>
<feature type="domain" description="Tse2 ADP-ribosyltransferase toxin" evidence="1">
    <location>
        <begin position="28"/>
        <end position="103"/>
    </location>
</feature>
<evidence type="ECO:0000313" key="3">
    <source>
        <dbReference type="Proteomes" id="UP001465153"/>
    </source>
</evidence>
<keyword evidence="3" id="KW-1185">Reference proteome</keyword>
<sequence>MLDLYRFGNASNSRLDHVRAFKDVAVKKVNGIELVIANGNGVSLSTTFDSTKKNTWKLERNTPIPQGLRLVKDLPPGRGDHYMIAPDANMPFTKYLGLPQELAVYCKKVS</sequence>
<dbReference type="Proteomes" id="UP001465153">
    <property type="component" value="Unassembled WGS sequence"/>
</dbReference>
<dbReference type="InterPro" id="IPR041018">
    <property type="entry name" value="ADPRTs_Tse2"/>
</dbReference>
<dbReference type="Pfam" id="PF18648">
    <property type="entry name" value="ADPRTs_Tse2"/>
    <property type="match status" value="1"/>
</dbReference>
<gene>
    <name evidence="2" type="ORF">NBRC116591_40680</name>
</gene>
<name>A0ABQ0AF24_9GAMM</name>
<protein>
    <recommendedName>
        <fullName evidence="1">Tse2 ADP-ribosyltransferase toxin domain-containing protein</fullName>
    </recommendedName>
</protein>
<evidence type="ECO:0000313" key="2">
    <source>
        <dbReference type="EMBL" id="GAA6170254.1"/>
    </source>
</evidence>